<dbReference type="RefSeq" id="WP_317520680.1">
    <property type="nucleotide sequence ID" value="NZ_JAWJZI010000001.1"/>
</dbReference>
<feature type="chain" id="PRO_5046983628" evidence="1">
    <location>
        <begin position="34"/>
        <end position="327"/>
    </location>
</feature>
<sequence length="327" mass="35630">MHANLANCFCVLNAALLSITGLASIGGSYQVLAEEGASGHYQPGSLCSRINKIPPSKSVNIFVDLNEYEGKTDAGLTVPVAGLAVADVNVNDQSYSLNVFWNPGVELKGGWQYAMAISLPYRSIDVSASPTKLDSGSRQSDKDSGVGDIMITPLILSYPISEYWQSELHFNIYSPTGSFDVGKLANVGKNYWTFSPVAWLQYIEPVTGQEFTLSGGIDWNTKNDDTDYQTGTQLYVDSTVIQYVPLLWGFTGIGLSGYWYQQISDDSGSGAVEGGFRGKSVGLGPVVSYQSKWSGRRVRAELKWINELEVANRPDGDFISLKFSTQF</sequence>
<name>A0ABU3ZD79_9GAMM</name>
<feature type="signal peptide" evidence="1">
    <location>
        <begin position="1"/>
        <end position="33"/>
    </location>
</feature>
<gene>
    <name evidence="2" type="ORF">R2X38_03370</name>
</gene>
<accession>A0ABU3ZD79</accession>
<dbReference type="EMBL" id="JAWJZI010000001">
    <property type="protein sequence ID" value="MDV5168040.1"/>
    <property type="molecule type" value="Genomic_DNA"/>
</dbReference>
<evidence type="ECO:0000313" key="3">
    <source>
        <dbReference type="Proteomes" id="UP001186452"/>
    </source>
</evidence>
<evidence type="ECO:0000256" key="1">
    <source>
        <dbReference type="SAM" id="SignalP"/>
    </source>
</evidence>
<dbReference type="Pfam" id="PF13557">
    <property type="entry name" value="Phenol_MetA_deg"/>
    <property type="match status" value="1"/>
</dbReference>
<proteinExistence type="predicted"/>
<dbReference type="InterPro" id="IPR025737">
    <property type="entry name" value="FApF"/>
</dbReference>
<dbReference type="Proteomes" id="UP001186452">
    <property type="component" value="Unassembled WGS sequence"/>
</dbReference>
<protein>
    <submittedName>
        <fullName evidence="2">Transporter</fullName>
    </submittedName>
</protein>
<keyword evidence="3" id="KW-1185">Reference proteome</keyword>
<comment type="caution">
    <text evidence="2">The sequence shown here is derived from an EMBL/GenBank/DDBJ whole genome shotgun (WGS) entry which is preliminary data.</text>
</comment>
<organism evidence="2 3">
    <name type="scientific">Photobacterium rosenbergii</name>
    <dbReference type="NCBI Taxonomy" id="294936"/>
    <lineage>
        <taxon>Bacteria</taxon>
        <taxon>Pseudomonadati</taxon>
        <taxon>Pseudomonadota</taxon>
        <taxon>Gammaproteobacteria</taxon>
        <taxon>Vibrionales</taxon>
        <taxon>Vibrionaceae</taxon>
        <taxon>Photobacterium</taxon>
    </lineage>
</organism>
<reference evidence="2 3" key="1">
    <citation type="submission" date="2023-10" db="EMBL/GenBank/DDBJ databases">
        <title>Marine bacteria isolated from horseshoe crab.</title>
        <authorList>
            <person name="Cheng T.H."/>
        </authorList>
    </citation>
    <scope>NUCLEOTIDE SEQUENCE [LARGE SCALE GENOMIC DNA]</scope>
    <source>
        <strain evidence="2 3">HSC6</strain>
    </source>
</reference>
<evidence type="ECO:0000313" key="2">
    <source>
        <dbReference type="EMBL" id="MDV5168040.1"/>
    </source>
</evidence>
<keyword evidence="1" id="KW-0732">Signal</keyword>